<gene>
    <name evidence="1" type="ORF">RRG08_044559</name>
</gene>
<dbReference type="EMBL" id="JAWDGP010004235">
    <property type="protein sequence ID" value="KAK3766375.1"/>
    <property type="molecule type" value="Genomic_DNA"/>
</dbReference>
<proteinExistence type="predicted"/>
<name>A0AAE0ZC07_9GAST</name>
<protein>
    <submittedName>
        <fullName evidence="1">Uncharacterized protein</fullName>
    </submittedName>
</protein>
<sequence>MIREKQHARFSNWEMVRLPLKPEPSTRTRAPICLYRRKYSSFVNNITIDPADTAWMRALDAPAAPGQLSGIEKLKKHALRWQAGSVPLEINLRQTQQAWVYVG</sequence>
<accession>A0AAE0ZC07</accession>
<dbReference type="AlphaFoldDB" id="A0AAE0ZC07"/>
<keyword evidence="2" id="KW-1185">Reference proteome</keyword>
<dbReference type="Proteomes" id="UP001283361">
    <property type="component" value="Unassembled WGS sequence"/>
</dbReference>
<evidence type="ECO:0000313" key="2">
    <source>
        <dbReference type="Proteomes" id="UP001283361"/>
    </source>
</evidence>
<comment type="caution">
    <text evidence="1">The sequence shown here is derived from an EMBL/GenBank/DDBJ whole genome shotgun (WGS) entry which is preliminary data.</text>
</comment>
<evidence type="ECO:0000313" key="1">
    <source>
        <dbReference type="EMBL" id="KAK3766375.1"/>
    </source>
</evidence>
<reference evidence="1" key="1">
    <citation type="journal article" date="2023" name="G3 (Bethesda)">
        <title>A reference genome for the long-term kleptoplast-retaining sea slug Elysia crispata morphotype clarki.</title>
        <authorList>
            <person name="Eastman K.E."/>
            <person name="Pendleton A.L."/>
            <person name="Shaikh M.A."/>
            <person name="Suttiyut T."/>
            <person name="Ogas R."/>
            <person name="Tomko P."/>
            <person name="Gavelis G."/>
            <person name="Widhalm J.R."/>
            <person name="Wisecaver J.H."/>
        </authorList>
    </citation>
    <scope>NUCLEOTIDE SEQUENCE</scope>
    <source>
        <strain evidence="1">ECLA1</strain>
    </source>
</reference>
<organism evidence="1 2">
    <name type="scientific">Elysia crispata</name>
    <name type="common">lettuce slug</name>
    <dbReference type="NCBI Taxonomy" id="231223"/>
    <lineage>
        <taxon>Eukaryota</taxon>
        <taxon>Metazoa</taxon>
        <taxon>Spiralia</taxon>
        <taxon>Lophotrochozoa</taxon>
        <taxon>Mollusca</taxon>
        <taxon>Gastropoda</taxon>
        <taxon>Heterobranchia</taxon>
        <taxon>Euthyneura</taxon>
        <taxon>Panpulmonata</taxon>
        <taxon>Sacoglossa</taxon>
        <taxon>Placobranchoidea</taxon>
        <taxon>Plakobranchidae</taxon>
        <taxon>Elysia</taxon>
    </lineage>
</organism>